<dbReference type="GO" id="GO:0004867">
    <property type="term" value="F:serine-type endopeptidase inhibitor activity"/>
    <property type="evidence" value="ECO:0007669"/>
    <property type="project" value="InterPro"/>
</dbReference>
<dbReference type="STRING" id="745531.A0A0C3S0B3"/>
<dbReference type="InterPro" id="IPR031755">
    <property type="entry name" value="Inhibitor_I66"/>
</dbReference>
<dbReference type="HOGENOM" id="CLU_115968_3_0_1"/>
<keyword evidence="2" id="KW-1185">Reference proteome</keyword>
<evidence type="ECO:0000313" key="2">
    <source>
        <dbReference type="Proteomes" id="UP000053257"/>
    </source>
</evidence>
<accession>A0A0C3S0B3</accession>
<proteinExistence type="predicted"/>
<evidence type="ECO:0008006" key="3">
    <source>
        <dbReference type="Google" id="ProtNLM"/>
    </source>
</evidence>
<gene>
    <name evidence="1" type="ORF">PHLGIDRAFT_16588</name>
</gene>
<evidence type="ECO:0000313" key="1">
    <source>
        <dbReference type="EMBL" id="KIP02347.1"/>
    </source>
</evidence>
<name>A0A0C3S0B3_PHLG1</name>
<dbReference type="EMBL" id="KN840681">
    <property type="protein sequence ID" value="KIP02347.1"/>
    <property type="molecule type" value="Genomic_DNA"/>
</dbReference>
<sequence>MSLLDGGMYTIISKATKNRIGRFYLEDMSFKPKRIVDLGSQVMSPSSQPWEIEVHDGGYKIKALGAPVGEIDGLLWAHLAKGSSANDWSITPCPHQGENVYIIHKQGSSMGWIASTKEQSQVAVRPLTCTTSCPPWHFTDDELFVIVPAYEYGSLGI</sequence>
<protein>
    <recommendedName>
        <fullName evidence="3">Ricin B lectin domain-containing protein</fullName>
    </recommendedName>
</protein>
<dbReference type="Pfam" id="PF16850">
    <property type="entry name" value="Inhibitor_I66"/>
    <property type="match status" value="1"/>
</dbReference>
<dbReference type="Gene3D" id="2.80.10.50">
    <property type="match status" value="1"/>
</dbReference>
<dbReference type="OrthoDB" id="2794653at2759"/>
<dbReference type="Proteomes" id="UP000053257">
    <property type="component" value="Unassembled WGS sequence"/>
</dbReference>
<dbReference type="CDD" id="cd23428">
    <property type="entry name" value="beta-trefoil_Ricin_SPI"/>
    <property type="match status" value="1"/>
</dbReference>
<dbReference type="AlphaFoldDB" id="A0A0C3S0B3"/>
<reference evidence="1 2" key="1">
    <citation type="journal article" date="2014" name="PLoS Genet.">
        <title>Analysis of the Phlebiopsis gigantea genome, transcriptome and secretome provides insight into its pioneer colonization strategies of wood.</title>
        <authorList>
            <person name="Hori C."/>
            <person name="Ishida T."/>
            <person name="Igarashi K."/>
            <person name="Samejima M."/>
            <person name="Suzuki H."/>
            <person name="Master E."/>
            <person name="Ferreira P."/>
            <person name="Ruiz-Duenas F.J."/>
            <person name="Held B."/>
            <person name="Canessa P."/>
            <person name="Larrondo L.F."/>
            <person name="Schmoll M."/>
            <person name="Druzhinina I.S."/>
            <person name="Kubicek C.P."/>
            <person name="Gaskell J.A."/>
            <person name="Kersten P."/>
            <person name="St John F."/>
            <person name="Glasner J."/>
            <person name="Sabat G."/>
            <person name="Splinter BonDurant S."/>
            <person name="Syed K."/>
            <person name="Yadav J."/>
            <person name="Mgbeahuruike A.C."/>
            <person name="Kovalchuk A."/>
            <person name="Asiegbu F.O."/>
            <person name="Lackner G."/>
            <person name="Hoffmeister D."/>
            <person name="Rencoret J."/>
            <person name="Gutierrez A."/>
            <person name="Sun H."/>
            <person name="Lindquist E."/>
            <person name="Barry K."/>
            <person name="Riley R."/>
            <person name="Grigoriev I.V."/>
            <person name="Henrissat B."/>
            <person name="Kues U."/>
            <person name="Berka R.M."/>
            <person name="Martinez A.T."/>
            <person name="Covert S.F."/>
            <person name="Blanchette R.A."/>
            <person name="Cullen D."/>
        </authorList>
    </citation>
    <scope>NUCLEOTIDE SEQUENCE [LARGE SCALE GENOMIC DNA]</scope>
    <source>
        <strain evidence="1 2">11061_1 CR5-6</strain>
    </source>
</reference>
<organism evidence="1 2">
    <name type="scientific">Phlebiopsis gigantea (strain 11061_1 CR5-6)</name>
    <name type="common">White-rot fungus</name>
    <name type="synonym">Peniophora gigantea</name>
    <dbReference type="NCBI Taxonomy" id="745531"/>
    <lineage>
        <taxon>Eukaryota</taxon>
        <taxon>Fungi</taxon>
        <taxon>Dikarya</taxon>
        <taxon>Basidiomycota</taxon>
        <taxon>Agaricomycotina</taxon>
        <taxon>Agaricomycetes</taxon>
        <taxon>Polyporales</taxon>
        <taxon>Phanerochaetaceae</taxon>
        <taxon>Phlebiopsis</taxon>
    </lineage>
</organism>